<sequence length="51" mass="5563">LPLPRHGLDAPPAQAGLSDGYDRTIDYADLTLLRNAQRRLSTSSVKNKVSN</sequence>
<protein>
    <submittedName>
        <fullName evidence="2">Uncharacterized protein</fullName>
    </submittedName>
</protein>
<name>A0A699TJK0_TANCI</name>
<organism evidence="2">
    <name type="scientific">Tanacetum cinerariifolium</name>
    <name type="common">Dalmatian daisy</name>
    <name type="synonym">Chrysanthemum cinerariifolium</name>
    <dbReference type="NCBI Taxonomy" id="118510"/>
    <lineage>
        <taxon>Eukaryota</taxon>
        <taxon>Viridiplantae</taxon>
        <taxon>Streptophyta</taxon>
        <taxon>Embryophyta</taxon>
        <taxon>Tracheophyta</taxon>
        <taxon>Spermatophyta</taxon>
        <taxon>Magnoliopsida</taxon>
        <taxon>eudicotyledons</taxon>
        <taxon>Gunneridae</taxon>
        <taxon>Pentapetalae</taxon>
        <taxon>asterids</taxon>
        <taxon>campanulids</taxon>
        <taxon>Asterales</taxon>
        <taxon>Asteraceae</taxon>
        <taxon>Asteroideae</taxon>
        <taxon>Anthemideae</taxon>
        <taxon>Anthemidinae</taxon>
        <taxon>Tanacetum</taxon>
    </lineage>
</organism>
<feature type="non-terminal residue" evidence="2">
    <location>
        <position position="1"/>
    </location>
</feature>
<reference evidence="2" key="1">
    <citation type="journal article" date="2019" name="Sci. Rep.">
        <title>Draft genome of Tanacetum cinerariifolium, the natural source of mosquito coil.</title>
        <authorList>
            <person name="Yamashiro T."/>
            <person name="Shiraishi A."/>
            <person name="Satake H."/>
            <person name="Nakayama K."/>
        </authorList>
    </citation>
    <scope>NUCLEOTIDE SEQUENCE</scope>
</reference>
<proteinExistence type="predicted"/>
<gene>
    <name evidence="2" type="ORF">Tci_880363</name>
</gene>
<feature type="region of interest" description="Disordered" evidence="1">
    <location>
        <begin position="1"/>
        <end position="20"/>
    </location>
</feature>
<comment type="caution">
    <text evidence="2">The sequence shown here is derived from an EMBL/GenBank/DDBJ whole genome shotgun (WGS) entry which is preliminary data.</text>
</comment>
<evidence type="ECO:0000313" key="2">
    <source>
        <dbReference type="EMBL" id="GFD08394.1"/>
    </source>
</evidence>
<accession>A0A699TJK0</accession>
<dbReference type="AlphaFoldDB" id="A0A699TJK0"/>
<dbReference type="EMBL" id="BKCJ011238155">
    <property type="protein sequence ID" value="GFD08394.1"/>
    <property type="molecule type" value="Genomic_DNA"/>
</dbReference>
<evidence type="ECO:0000256" key="1">
    <source>
        <dbReference type="SAM" id="MobiDB-lite"/>
    </source>
</evidence>